<dbReference type="EMBL" id="CP093442">
    <property type="protein sequence ID" value="UOF02511.1"/>
    <property type="molecule type" value="Genomic_DNA"/>
</dbReference>
<evidence type="ECO:0000313" key="2">
    <source>
        <dbReference type="Proteomes" id="UP000830116"/>
    </source>
</evidence>
<reference evidence="1" key="1">
    <citation type="submission" date="2022-03" db="EMBL/GenBank/DDBJ databases">
        <title>Genome Identification and Characterization of new species Bdellovibrio reynosense LBG001 sp. nov. from a Mexico soil sample.</title>
        <authorList>
            <person name="Camilli A."/>
            <person name="Ajao Y."/>
            <person name="Guo X."/>
        </authorList>
    </citation>
    <scope>NUCLEOTIDE SEQUENCE</scope>
    <source>
        <strain evidence="1">LBG001</strain>
    </source>
</reference>
<protein>
    <submittedName>
        <fullName evidence="1">Uncharacterized protein</fullName>
    </submittedName>
</protein>
<accession>A0ABY4CC13</accession>
<dbReference type="Proteomes" id="UP000830116">
    <property type="component" value="Chromosome"/>
</dbReference>
<keyword evidence="2" id="KW-1185">Reference proteome</keyword>
<proteinExistence type="predicted"/>
<organism evidence="1 2">
    <name type="scientific">Bdellovibrio reynosensis</name>
    <dbReference type="NCBI Taxonomy" id="2835041"/>
    <lineage>
        <taxon>Bacteria</taxon>
        <taxon>Pseudomonadati</taxon>
        <taxon>Bdellovibrionota</taxon>
        <taxon>Bdellovibrionia</taxon>
        <taxon>Bdellovibrionales</taxon>
        <taxon>Pseudobdellovibrionaceae</taxon>
        <taxon>Bdellovibrio</taxon>
    </lineage>
</organism>
<sequence length="236" mass="27408">MPNFNYQIVQLHHVCETQKDLVNQIYEMWTETFDQVLTEAGATLDHGDFFRSHSAGVLLFREEVIGFNLFTTFDMQLAAHRNHHYFKELDQTLFQCPAGKLRKVMTMEYFTVSPKWRRQCQEVNWGEILAGLGLNYFDNSNVHLGLGTPRVDVKVDQMCKRLGASVAGHIEKMNYKCAVVLFDKKDERKFQDPLTHHWVSKLWNKYHDRKEEKKISPLAAVHEIAIPTLAPSFAHA</sequence>
<gene>
    <name evidence="1" type="ORF">MNR06_06045</name>
</gene>
<dbReference type="RefSeq" id="WP_243540068.1">
    <property type="nucleotide sequence ID" value="NZ_CP093442.1"/>
</dbReference>
<evidence type="ECO:0000313" key="1">
    <source>
        <dbReference type="EMBL" id="UOF02511.1"/>
    </source>
</evidence>
<name>A0ABY4CC13_9BACT</name>